<sequence length="103" mass="11290">MARRGPVLRRGLPLALLLALVPLALLLAARSLGGRAGREGLELAEQSIRRAAVQCYALEGFYPAGVDYLEEYYGVSVDEGRYFVDYRYIASNLMPDITVLPTG</sequence>
<evidence type="ECO:0000313" key="1">
    <source>
        <dbReference type="EMBL" id="MBC5732810.1"/>
    </source>
</evidence>
<comment type="caution">
    <text evidence="1">The sequence shown here is derived from an EMBL/GenBank/DDBJ whole genome shotgun (WGS) entry which is preliminary data.</text>
</comment>
<gene>
    <name evidence="1" type="ORF">H8S57_03580</name>
</gene>
<reference evidence="1" key="1">
    <citation type="submission" date="2020-08" db="EMBL/GenBank/DDBJ databases">
        <title>Genome public.</title>
        <authorList>
            <person name="Liu C."/>
            <person name="Sun Q."/>
        </authorList>
    </citation>
    <scope>NUCLEOTIDE SEQUENCE</scope>
    <source>
        <strain evidence="1">NSJ-51</strain>
    </source>
</reference>
<dbReference type="EMBL" id="JACOPP010000003">
    <property type="protein sequence ID" value="MBC5732810.1"/>
    <property type="molecule type" value="Genomic_DNA"/>
</dbReference>
<name>A0A8J6JEG4_9FIRM</name>
<dbReference type="RefSeq" id="WP_186906708.1">
    <property type="nucleotide sequence ID" value="NZ_JACOPP010000003.1"/>
</dbReference>
<keyword evidence="2" id="KW-1185">Reference proteome</keyword>
<accession>A0A8J6JEG4</accession>
<organism evidence="1 2">
    <name type="scientific">Lawsonibacter hominis</name>
    <dbReference type="NCBI Taxonomy" id="2763053"/>
    <lineage>
        <taxon>Bacteria</taxon>
        <taxon>Bacillati</taxon>
        <taxon>Bacillota</taxon>
        <taxon>Clostridia</taxon>
        <taxon>Eubacteriales</taxon>
        <taxon>Oscillospiraceae</taxon>
        <taxon>Lawsonibacter</taxon>
    </lineage>
</organism>
<proteinExistence type="predicted"/>
<dbReference type="AlphaFoldDB" id="A0A8J6JEG4"/>
<dbReference type="Proteomes" id="UP000661435">
    <property type="component" value="Unassembled WGS sequence"/>
</dbReference>
<protein>
    <submittedName>
        <fullName evidence="1">Uncharacterized protein</fullName>
    </submittedName>
</protein>
<evidence type="ECO:0000313" key="2">
    <source>
        <dbReference type="Proteomes" id="UP000661435"/>
    </source>
</evidence>